<feature type="region of interest" description="Disordered" evidence="1">
    <location>
        <begin position="649"/>
        <end position="675"/>
    </location>
</feature>
<feature type="region of interest" description="Disordered" evidence="1">
    <location>
        <begin position="767"/>
        <end position="803"/>
    </location>
</feature>
<feature type="region of interest" description="Disordered" evidence="1">
    <location>
        <begin position="146"/>
        <end position="167"/>
    </location>
</feature>
<keyword evidence="2" id="KW-0472">Membrane</keyword>
<feature type="transmembrane region" description="Helical" evidence="2">
    <location>
        <begin position="473"/>
        <end position="494"/>
    </location>
</feature>
<dbReference type="Pfam" id="PF25800">
    <property type="entry name" value="FimV_N"/>
    <property type="match status" value="1"/>
</dbReference>
<evidence type="ECO:0000313" key="5">
    <source>
        <dbReference type="Proteomes" id="UP000177925"/>
    </source>
</evidence>
<dbReference type="Proteomes" id="UP000177925">
    <property type="component" value="Unassembled WGS sequence"/>
</dbReference>
<dbReference type="Pfam" id="PF01476">
    <property type="entry name" value="LysM"/>
    <property type="match status" value="1"/>
</dbReference>
<dbReference type="InterPro" id="IPR057840">
    <property type="entry name" value="FimV_N"/>
</dbReference>
<proteinExistence type="predicted"/>
<dbReference type="Gene3D" id="1.20.58.2200">
    <property type="match status" value="1"/>
</dbReference>
<dbReference type="InterPro" id="IPR036779">
    <property type="entry name" value="LysM_dom_sf"/>
</dbReference>
<sequence length="877" mass="93221">FTAAGVERAAFLAQIKFTVNRRSDGRYTIHLSTPAAIEEPFLHLLLQLDWPGGRLVREYTALIDPPYQIAAKAPTVEPPRAAAPAPKAEPLAPAPKPEAVVAPPAPVQPPVIEAARIVPAEDLPYGPPAIGEVGLSSDGWPLEPGETPPAKSFAPRTAAKGRIGPAPSWANVANHTVKPGETLWSIASKVRKDTQVNVEQAALAIFRNNKDAFFGNNLNNIHAGRILRLPEREAIEAIPRETARAEFQTQFDAWQEHKLKLAGAKRTLKADAPAAEQPEKPASVAETKPKAAAPATRKETPAAAKGQRSDELLKIVRANLQGEKGADGRKTAEPAKAGAAKEHETLAERAATLEESLVSKQIEQKELGEKINQVRTQLKRESRLIELESQSLAPPAAKPVEPPKVEAPKIEPPKAEAPKAEAAKAEAPKVEAPKPEDKPKAEAPKPAPKKVLPPPPSPETGFFDTLIGSLGDLFLPIVLGVVVLVSAVLGFVYLRRRRQAVAEFEESILASQAVNTENVPNRDTTGEAAATTPESSILSDISQGNLANIHTDEVDPIAEAEVYLAYGRDETAEEILKDAVVKHPQRQELKLKLLEIYFHRKDLKAFETMAEEVYAAVGGKGGKHWEKVEEMGRKLNPENPMFRGAPAGRVTTSAEEKQPAAAAPAVTTPPTEVVSPPAPEVDLDFDIGTPVAAAPRTGNTFDLDFDLGEIKPASPGVAPGRAGHGAEEAKAGTGPAGGSGMGTGLEALDFGAPDDNLIDFDLGKTDTGPSQPVAPTGYAAKETKTAASTSEDFSWDLGTPAPAEPAVTELAPETAAVPATGEAQQHQWDEAATKLDLARAYIDMGDADGARSILEEVTAEGNPEQKKQAQELSTQLR</sequence>
<comment type="caution">
    <text evidence="4">The sequence shown here is derived from an EMBL/GenBank/DDBJ whole genome shotgun (WGS) entry which is preliminary data.</text>
</comment>
<feature type="region of interest" description="Disordered" evidence="1">
    <location>
        <begin position="853"/>
        <end position="877"/>
    </location>
</feature>
<evidence type="ECO:0000313" key="4">
    <source>
        <dbReference type="EMBL" id="OGI42718.1"/>
    </source>
</evidence>
<keyword evidence="2" id="KW-0812">Transmembrane</keyword>
<protein>
    <recommendedName>
        <fullName evidence="3">LysM domain-containing protein</fullName>
    </recommendedName>
</protein>
<dbReference type="PANTHER" id="PTHR48125:SF12">
    <property type="entry name" value="AT HOOK TRANSCRIPTION FACTOR FAMILY-RELATED"/>
    <property type="match status" value="1"/>
</dbReference>
<dbReference type="PANTHER" id="PTHR48125">
    <property type="entry name" value="LP07818P1"/>
    <property type="match status" value="1"/>
</dbReference>
<evidence type="ECO:0000259" key="3">
    <source>
        <dbReference type="PROSITE" id="PS51782"/>
    </source>
</evidence>
<accession>A0A1F6TC47</accession>
<organism evidence="4 5">
    <name type="scientific">Candidatus Muproteobacteria bacterium RBG_16_64_11</name>
    <dbReference type="NCBI Taxonomy" id="1817758"/>
    <lineage>
        <taxon>Bacteria</taxon>
        <taxon>Pseudomonadati</taxon>
        <taxon>Pseudomonadota</taxon>
        <taxon>Candidatus Muproteobacteria</taxon>
    </lineage>
</organism>
<feature type="region of interest" description="Disordered" evidence="1">
    <location>
        <begin position="269"/>
        <end position="344"/>
    </location>
</feature>
<evidence type="ECO:0000256" key="1">
    <source>
        <dbReference type="SAM" id="MobiDB-lite"/>
    </source>
</evidence>
<keyword evidence="2" id="KW-1133">Transmembrane helix</keyword>
<dbReference type="AlphaFoldDB" id="A0A1F6TC47"/>
<feature type="domain" description="LysM" evidence="3">
    <location>
        <begin position="173"/>
        <end position="229"/>
    </location>
</feature>
<dbReference type="CDD" id="cd00118">
    <property type="entry name" value="LysM"/>
    <property type="match status" value="1"/>
</dbReference>
<dbReference type="InterPro" id="IPR038440">
    <property type="entry name" value="FimV_C_sf"/>
</dbReference>
<reference evidence="4 5" key="1">
    <citation type="journal article" date="2016" name="Nat. Commun.">
        <title>Thousands of microbial genomes shed light on interconnected biogeochemical processes in an aquifer system.</title>
        <authorList>
            <person name="Anantharaman K."/>
            <person name="Brown C.T."/>
            <person name="Hug L.A."/>
            <person name="Sharon I."/>
            <person name="Castelle C.J."/>
            <person name="Probst A.J."/>
            <person name="Thomas B.C."/>
            <person name="Singh A."/>
            <person name="Wilkins M.J."/>
            <person name="Karaoz U."/>
            <person name="Brodie E.L."/>
            <person name="Williams K.H."/>
            <person name="Hubbard S.S."/>
            <person name="Banfield J.F."/>
        </authorList>
    </citation>
    <scope>NUCLEOTIDE SEQUENCE [LARGE SCALE GENOMIC DNA]</scope>
</reference>
<dbReference type="STRING" id="1817758.A2150_07630"/>
<dbReference type="InterPro" id="IPR020012">
    <property type="entry name" value="LysM_FimV"/>
</dbReference>
<gene>
    <name evidence="4" type="ORF">A2150_07630</name>
</gene>
<name>A0A1F6TC47_9PROT</name>
<feature type="region of interest" description="Disordered" evidence="1">
    <location>
        <begin position="386"/>
        <end position="457"/>
    </location>
</feature>
<dbReference type="InterPro" id="IPR018392">
    <property type="entry name" value="LysM"/>
</dbReference>
<dbReference type="PROSITE" id="PS51782">
    <property type="entry name" value="LYSM"/>
    <property type="match status" value="1"/>
</dbReference>
<feature type="compositionally biased region" description="Basic and acidic residues" evidence="1">
    <location>
        <begin position="401"/>
        <end position="443"/>
    </location>
</feature>
<feature type="non-terminal residue" evidence="4">
    <location>
        <position position="1"/>
    </location>
</feature>
<dbReference type="Gene3D" id="3.10.350.10">
    <property type="entry name" value="LysM domain"/>
    <property type="match status" value="1"/>
</dbReference>
<dbReference type="InterPro" id="IPR020011">
    <property type="entry name" value="FimV_C"/>
</dbReference>
<feature type="region of interest" description="Disordered" evidence="1">
    <location>
        <begin position="714"/>
        <end position="736"/>
    </location>
</feature>
<dbReference type="EMBL" id="MFSS01000081">
    <property type="protein sequence ID" value="OGI42718.1"/>
    <property type="molecule type" value="Genomic_DNA"/>
</dbReference>
<feature type="compositionally biased region" description="Low complexity" evidence="1">
    <location>
        <begin position="290"/>
        <end position="305"/>
    </location>
</feature>
<feature type="compositionally biased region" description="Low complexity" evidence="1">
    <location>
        <begin position="659"/>
        <end position="675"/>
    </location>
</feature>
<evidence type="ECO:0000256" key="2">
    <source>
        <dbReference type="SAM" id="Phobius"/>
    </source>
</evidence>
<feature type="compositionally biased region" description="Basic and acidic residues" evidence="1">
    <location>
        <begin position="324"/>
        <end position="344"/>
    </location>
</feature>
<dbReference type="NCBIfam" id="TIGR03505">
    <property type="entry name" value="FimV_core"/>
    <property type="match status" value="1"/>
</dbReference>
<dbReference type="NCBIfam" id="TIGR03504">
    <property type="entry name" value="FimV_Cterm"/>
    <property type="match status" value="1"/>
</dbReference>